<protein>
    <recommendedName>
        <fullName evidence="4">YD repeat-containing protein</fullName>
    </recommendedName>
</protein>
<dbReference type="Gene3D" id="2.180.10.10">
    <property type="entry name" value="RHS repeat-associated core"/>
    <property type="match status" value="1"/>
</dbReference>
<keyword evidence="1" id="KW-0732">Signal</keyword>
<accession>A0ABX0QLP6</accession>
<evidence type="ECO:0000313" key="2">
    <source>
        <dbReference type="EMBL" id="NID13219.1"/>
    </source>
</evidence>
<evidence type="ECO:0000256" key="1">
    <source>
        <dbReference type="SAM" id="SignalP"/>
    </source>
</evidence>
<comment type="caution">
    <text evidence="2">The sequence shown here is derived from an EMBL/GenBank/DDBJ whole genome shotgun (WGS) entry which is preliminary data.</text>
</comment>
<evidence type="ECO:0008006" key="4">
    <source>
        <dbReference type="Google" id="ProtNLM"/>
    </source>
</evidence>
<name>A0ABX0QLP6_9BACT</name>
<keyword evidence="3" id="KW-1185">Reference proteome</keyword>
<dbReference type="EMBL" id="WAEL01000011">
    <property type="protein sequence ID" value="NID13219.1"/>
    <property type="molecule type" value="Genomic_DNA"/>
</dbReference>
<proteinExistence type="predicted"/>
<feature type="chain" id="PRO_5046089403" description="YD repeat-containing protein" evidence="1">
    <location>
        <begin position="20"/>
        <end position="291"/>
    </location>
</feature>
<dbReference type="Proteomes" id="UP000606008">
    <property type="component" value="Unassembled WGS sequence"/>
</dbReference>
<feature type="signal peptide" evidence="1">
    <location>
        <begin position="1"/>
        <end position="19"/>
    </location>
</feature>
<organism evidence="2 3">
    <name type="scientific">Fibrivirga algicola</name>
    <dbReference type="NCBI Taxonomy" id="2950420"/>
    <lineage>
        <taxon>Bacteria</taxon>
        <taxon>Pseudomonadati</taxon>
        <taxon>Bacteroidota</taxon>
        <taxon>Cytophagia</taxon>
        <taxon>Cytophagales</taxon>
        <taxon>Spirosomataceae</taxon>
        <taxon>Fibrivirga</taxon>
    </lineage>
</organism>
<sequence>MKLLLNLMMLLSLCGGLLSCLDHRGIAPVNEQRTRLKRRFIESISSDTGLPTVSSVEFSYDSLNRLVGVLVCDNEKNGPSTPILHSVLRYDAQGKLLDETYVDEPGGLDYSRHYTYEYDSTNRIARVYDRNNVVMVFTYDAQNRVTGRTTYTYNYGTYLGTVLALRTFELYDLDAANNISLYRQTYVGVRGQGYSTFRRQIEATFDHYPNPTYHLPTMVVYQLATVTRLFSANNPMVETQYETTELTGEFPAGSAKLVTTHDREYQNGLLVKDTVSHVFFTLVYRYEYEQY</sequence>
<gene>
    <name evidence="2" type="ORF">F7231_23815</name>
</gene>
<evidence type="ECO:0000313" key="3">
    <source>
        <dbReference type="Proteomes" id="UP000606008"/>
    </source>
</evidence>
<dbReference type="PROSITE" id="PS51257">
    <property type="entry name" value="PROKAR_LIPOPROTEIN"/>
    <property type="match status" value="1"/>
</dbReference>
<dbReference type="RefSeq" id="WP_166693817.1">
    <property type="nucleotide sequence ID" value="NZ_WAEL01000011.1"/>
</dbReference>
<reference evidence="2" key="1">
    <citation type="submission" date="2024-05" db="EMBL/GenBank/DDBJ databases">
        <authorList>
            <person name="Jung D.-H."/>
        </authorList>
    </citation>
    <scope>NUCLEOTIDE SEQUENCE</scope>
    <source>
        <strain evidence="2">JA-25</strain>
    </source>
</reference>